<dbReference type="GO" id="GO:0016020">
    <property type="term" value="C:membrane"/>
    <property type="evidence" value="ECO:0007669"/>
    <property type="project" value="GOC"/>
</dbReference>
<dbReference type="Gene3D" id="3.40.640.10">
    <property type="entry name" value="Type I PLP-dependent aspartate aminotransferase-like (Major domain)"/>
    <property type="match status" value="1"/>
</dbReference>
<gene>
    <name evidence="10" type="ORF">SmJEL517_g00554</name>
</gene>
<organism evidence="10 11">
    <name type="scientific">Synchytrium microbalum</name>
    <dbReference type="NCBI Taxonomy" id="1806994"/>
    <lineage>
        <taxon>Eukaryota</taxon>
        <taxon>Fungi</taxon>
        <taxon>Fungi incertae sedis</taxon>
        <taxon>Chytridiomycota</taxon>
        <taxon>Chytridiomycota incertae sedis</taxon>
        <taxon>Chytridiomycetes</taxon>
        <taxon>Synchytriales</taxon>
        <taxon>Synchytriaceae</taxon>
        <taxon>Synchytrium</taxon>
    </lineage>
</organism>
<dbReference type="InterPro" id="IPR001917">
    <property type="entry name" value="Aminotrans_II_pyridoxalP_BS"/>
</dbReference>
<evidence type="ECO:0000256" key="4">
    <source>
        <dbReference type="ARBA" id="ARBA00022679"/>
    </source>
</evidence>
<dbReference type="GO" id="GO:0046513">
    <property type="term" value="P:ceramide biosynthetic process"/>
    <property type="evidence" value="ECO:0007669"/>
    <property type="project" value="TreeGrafter"/>
</dbReference>
<name>A0A507C9D9_9FUNG</name>
<feature type="transmembrane region" description="Helical" evidence="8">
    <location>
        <begin position="60"/>
        <end position="82"/>
    </location>
</feature>
<dbReference type="EMBL" id="QEAO01000002">
    <property type="protein sequence ID" value="TPX37687.1"/>
    <property type="molecule type" value="Genomic_DNA"/>
</dbReference>
<keyword evidence="5 7" id="KW-0663">Pyridoxal phosphate</keyword>
<comment type="catalytic activity">
    <reaction evidence="6">
        <text>L-serine + hexadecanoyl-CoA + H(+) = 3-oxosphinganine + CO2 + CoA</text>
        <dbReference type="Rhea" id="RHEA:14761"/>
        <dbReference type="ChEBI" id="CHEBI:15378"/>
        <dbReference type="ChEBI" id="CHEBI:16526"/>
        <dbReference type="ChEBI" id="CHEBI:33384"/>
        <dbReference type="ChEBI" id="CHEBI:57287"/>
        <dbReference type="ChEBI" id="CHEBI:57379"/>
        <dbReference type="ChEBI" id="CHEBI:58299"/>
        <dbReference type="EC" id="2.3.1.50"/>
    </reaction>
</comment>
<sequence>MGKGASDLMFATLSLTTESPSKLQYAALENGKHSIEAYPCHHPTSRKLPKQQKEVHPPNWVLLLTYCNFVVLFLVFSVKTVIKEVVDLIKNMILGYASPTPPGFAPVIANDLEAFLHRHFYPHMQECFHRPITDAPGAYLTLLERVQENGEMKLTGETQKVLNLSSYNYLGFAESSGRVVDAVEDAVATYGITVCSPRMELGTLDLHSQVEALVARFVGQEAAVVVSMGFATNSTTLPAIVEKGCLVVSDSLNHASLVYGCRLSGASIRPFKHNNMRSLEKVLRDGIANGQDGRGSKSYKPWKKILVVVEGLYSMEGTICPLPQILELKRKYNFFLYVDEAHSIGAIGPKGRGVCDYYGINPREVDILMGTFTKAFSSAGGYISGSKALINRIRLYNHSSLYGEAMSIPVLQQIYSSMTIIMGEDGTNEGQRRIQNLARVTRRFRDGLKRMGFIVLGHDDSPVVPIIVCQPCKFVPFSQELLAKGIAVVMACFPATAITEPRCRLCLSAAHTMEDIEKALVSISEAGDKLDLKFLA</sequence>
<dbReference type="InterPro" id="IPR015424">
    <property type="entry name" value="PyrdxlP-dep_Trfase"/>
</dbReference>
<keyword evidence="4" id="KW-0808">Transferase</keyword>
<feature type="domain" description="Aminotransferase class I/classII large" evidence="9">
    <location>
        <begin position="160"/>
        <end position="523"/>
    </location>
</feature>
<dbReference type="GO" id="GO:0046512">
    <property type="term" value="P:sphingosine biosynthetic process"/>
    <property type="evidence" value="ECO:0007669"/>
    <property type="project" value="TreeGrafter"/>
</dbReference>
<evidence type="ECO:0000256" key="1">
    <source>
        <dbReference type="ARBA" id="ARBA00001933"/>
    </source>
</evidence>
<dbReference type="InterPro" id="IPR004839">
    <property type="entry name" value="Aminotransferase_I/II_large"/>
</dbReference>
<evidence type="ECO:0000313" key="10">
    <source>
        <dbReference type="EMBL" id="TPX37687.1"/>
    </source>
</evidence>
<dbReference type="OrthoDB" id="65434at2759"/>
<proteinExistence type="inferred from homology"/>
<dbReference type="PANTHER" id="PTHR13693:SF3">
    <property type="entry name" value="LD36009P"/>
    <property type="match status" value="1"/>
</dbReference>
<dbReference type="CDD" id="cd06454">
    <property type="entry name" value="KBL_like"/>
    <property type="match status" value="1"/>
</dbReference>
<dbReference type="AlphaFoldDB" id="A0A507C9D9"/>
<evidence type="ECO:0000313" key="11">
    <source>
        <dbReference type="Proteomes" id="UP000319731"/>
    </source>
</evidence>
<dbReference type="PANTHER" id="PTHR13693">
    <property type="entry name" value="CLASS II AMINOTRANSFERASE/8-AMINO-7-OXONONANOATE SYNTHASE"/>
    <property type="match status" value="1"/>
</dbReference>
<reference evidence="10 11" key="1">
    <citation type="journal article" date="2019" name="Sci. Rep.">
        <title>Comparative genomics of chytrid fungi reveal insights into the obligate biotrophic and pathogenic lifestyle of Synchytrium endobioticum.</title>
        <authorList>
            <person name="van de Vossenberg B.T.L.H."/>
            <person name="Warris S."/>
            <person name="Nguyen H.D.T."/>
            <person name="van Gent-Pelzer M.P.E."/>
            <person name="Joly D.L."/>
            <person name="van de Geest H.C."/>
            <person name="Bonants P.J.M."/>
            <person name="Smith D.S."/>
            <person name="Levesque C.A."/>
            <person name="van der Lee T.A.J."/>
        </authorList>
    </citation>
    <scope>NUCLEOTIDE SEQUENCE [LARGE SCALE GENOMIC DNA]</scope>
    <source>
        <strain evidence="10 11">JEL517</strain>
    </source>
</reference>
<dbReference type="SUPFAM" id="SSF53383">
    <property type="entry name" value="PLP-dependent transferases"/>
    <property type="match status" value="1"/>
</dbReference>
<comment type="caution">
    <text evidence="10">The sequence shown here is derived from an EMBL/GenBank/DDBJ whole genome shotgun (WGS) entry which is preliminary data.</text>
</comment>
<dbReference type="STRING" id="1806994.A0A507C9D9"/>
<dbReference type="Gene3D" id="3.90.1150.10">
    <property type="entry name" value="Aspartate Aminotransferase, domain 1"/>
    <property type="match status" value="1"/>
</dbReference>
<evidence type="ECO:0000256" key="3">
    <source>
        <dbReference type="ARBA" id="ARBA00013220"/>
    </source>
</evidence>
<dbReference type="Proteomes" id="UP000319731">
    <property type="component" value="Unassembled WGS sequence"/>
</dbReference>
<keyword evidence="8" id="KW-1133">Transmembrane helix</keyword>
<dbReference type="InterPro" id="IPR015421">
    <property type="entry name" value="PyrdxlP-dep_Trfase_major"/>
</dbReference>
<dbReference type="InterPro" id="IPR050087">
    <property type="entry name" value="AON_synthase_class-II"/>
</dbReference>
<comment type="similarity">
    <text evidence="2 7">Belongs to the class-II pyridoxal-phosphate-dependent aminotransferase family.</text>
</comment>
<evidence type="ECO:0000256" key="2">
    <source>
        <dbReference type="ARBA" id="ARBA00008392"/>
    </source>
</evidence>
<dbReference type="GeneID" id="42001780"/>
<dbReference type="InterPro" id="IPR015422">
    <property type="entry name" value="PyrdxlP-dep_Trfase_small"/>
</dbReference>
<protein>
    <recommendedName>
        <fullName evidence="3">serine C-palmitoyltransferase</fullName>
        <ecNumber evidence="3">2.3.1.50</ecNumber>
    </recommendedName>
</protein>
<evidence type="ECO:0000256" key="7">
    <source>
        <dbReference type="RuleBase" id="RU003693"/>
    </source>
</evidence>
<dbReference type="GO" id="GO:0004758">
    <property type="term" value="F:serine C-palmitoyltransferase activity"/>
    <property type="evidence" value="ECO:0007669"/>
    <property type="project" value="UniProtKB-EC"/>
</dbReference>
<keyword evidence="11" id="KW-1185">Reference proteome</keyword>
<evidence type="ECO:0000259" key="9">
    <source>
        <dbReference type="Pfam" id="PF00155"/>
    </source>
</evidence>
<dbReference type="RefSeq" id="XP_031027598.1">
    <property type="nucleotide sequence ID" value="XM_031166483.1"/>
</dbReference>
<evidence type="ECO:0000256" key="8">
    <source>
        <dbReference type="SAM" id="Phobius"/>
    </source>
</evidence>
<accession>A0A507C9D9</accession>
<dbReference type="PROSITE" id="PS00599">
    <property type="entry name" value="AA_TRANSFER_CLASS_2"/>
    <property type="match status" value="1"/>
</dbReference>
<evidence type="ECO:0000256" key="5">
    <source>
        <dbReference type="ARBA" id="ARBA00022898"/>
    </source>
</evidence>
<comment type="cofactor">
    <cofactor evidence="1 7">
        <name>pyridoxal 5'-phosphate</name>
        <dbReference type="ChEBI" id="CHEBI:597326"/>
    </cofactor>
</comment>
<evidence type="ECO:0000256" key="6">
    <source>
        <dbReference type="ARBA" id="ARBA00048528"/>
    </source>
</evidence>
<dbReference type="Pfam" id="PF00155">
    <property type="entry name" value="Aminotran_1_2"/>
    <property type="match status" value="1"/>
</dbReference>
<keyword evidence="8" id="KW-0472">Membrane</keyword>
<keyword evidence="8" id="KW-0812">Transmembrane</keyword>
<dbReference type="GO" id="GO:0017059">
    <property type="term" value="C:serine palmitoyltransferase complex"/>
    <property type="evidence" value="ECO:0007669"/>
    <property type="project" value="TreeGrafter"/>
</dbReference>
<dbReference type="EC" id="2.3.1.50" evidence="3"/>
<dbReference type="GO" id="GO:0030170">
    <property type="term" value="F:pyridoxal phosphate binding"/>
    <property type="evidence" value="ECO:0007669"/>
    <property type="project" value="InterPro"/>
</dbReference>